<dbReference type="EMBL" id="AKBN01000708">
    <property type="protein sequence ID" value="KFA01954.1"/>
    <property type="molecule type" value="Genomic_DNA"/>
</dbReference>
<evidence type="ECO:0000313" key="1">
    <source>
        <dbReference type="EMBL" id="KFA01954.1"/>
    </source>
</evidence>
<evidence type="ECO:0008006" key="2">
    <source>
        <dbReference type="Google" id="ProtNLM"/>
    </source>
</evidence>
<protein>
    <recommendedName>
        <fullName evidence="2">HDOD domain-containing protein</fullName>
    </recommendedName>
</protein>
<accession>A0A836P3Y6</accession>
<gene>
    <name evidence="1" type="ORF">A11K_0112550</name>
</gene>
<dbReference type="AlphaFoldDB" id="A0A836P3Y6"/>
<comment type="caution">
    <text evidence="1">The sequence shown here is derived from an EMBL/GenBank/DDBJ whole genome shotgun (WGS) entry which is preliminary data.</text>
</comment>
<name>A0A836P3Y6_XANVA</name>
<organism evidence="1">
    <name type="scientific">Xanthomonas vasicola pv. vasculorum NCPPB 890</name>
    <dbReference type="NCBI Taxonomy" id="1184265"/>
    <lineage>
        <taxon>Bacteria</taxon>
        <taxon>Pseudomonadati</taxon>
        <taxon>Pseudomonadota</taxon>
        <taxon>Gammaproteobacteria</taxon>
        <taxon>Lysobacterales</taxon>
        <taxon>Lysobacteraceae</taxon>
        <taxon>Xanthomonas</taxon>
    </lineage>
</organism>
<proteinExistence type="predicted"/>
<sequence length="64" mass="7111">MGTLVRRWQLPAVIHEAIAYQVRPAAAPDGARMPLLVAQAVEVSDALHAHGGATRRRWKRYAPR</sequence>
<reference evidence="1" key="1">
    <citation type="submission" date="2012-05" db="EMBL/GenBank/DDBJ databases">
        <authorList>
            <person name="Studholme D.J."/>
            <person name="Wasukira A."/>
            <person name="Grant M."/>
        </authorList>
    </citation>
    <scope>NUCLEOTIDE SEQUENCE [LARGE SCALE GENOMIC DNA]</scope>
    <source>
        <strain evidence="1">NCPPB 890</strain>
    </source>
</reference>